<evidence type="ECO:0000256" key="2">
    <source>
        <dbReference type="SAM" id="Phobius"/>
    </source>
</evidence>
<dbReference type="GeneID" id="300117581"/>
<feature type="transmembrane region" description="Helical" evidence="2">
    <location>
        <begin position="96"/>
        <end position="115"/>
    </location>
</feature>
<dbReference type="KEGG" id="sky:D0C37_25985"/>
<dbReference type="Proteomes" id="UP000259636">
    <property type="component" value="Chromosome"/>
</dbReference>
<name>A0A385DIR7_9ACTN</name>
<feature type="transmembrane region" description="Helical" evidence="2">
    <location>
        <begin position="171"/>
        <end position="195"/>
    </location>
</feature>
<keyword evidence="2" id="KW-1133">Transmembrane helix</keyword>
<dbReference type="EMBL" id="CP031742">
    <property type="protein sequence ID" value="AXQ57701.1"/>
    <property type="molecule type" value="Genomic_DNA"/>
</dbReference>
<evidence type="ECO:0000256" key="1">
    <source>
        <dbReference type="SAM" id="MobiDB-lite"/>
    </source>
</evidence>
<sequence>MTAPLNPPPPPHGRPGYDPWQLPEGAQPDDHPGTVRDEPLGREIRRAALTGLAVVALGLLLGFLWSRLAPHVPLVSDGEAVYLKDTEGEQAIGADGTFALLALGFGAVTGLAAFLVHRAGGIAMVCGLALGSLGGAAVAWQLGMALGPSGDVAGHARTAGQGVTFDAPLELGALGVLVAWPIAALLVHLGLTALFGPREEPRVHHWQTYEG</sequence>
<feature type="region of interest" description="Disordered" evidence="1">
    <location>
        <begin position="1"/>
        <end position="37"/>
    </location>
</feature>
<accession>A0A385DIR7</accession>
<feature type="compositionally biased region" description="Basic and acidic residues" evidence="1">
    <location>
        <begin position="28"/>
        <end position="37"/>
    </location>
</feature>
<keyword evidence="2" id="KW-0472">Membrane</keyword>
<feature type="transmembrane region" description="Helical" evidence="2">
    <location>
        <begin position="122"/>
        <end position="142"/>
    </location>
</feature>
<evidence type="ECO:0000313" key="3">
    <source>
        <dbReference type="EMBL" id="AXQ57701.1"/>
    </source>
</evidence>
<dbReference type="RefSeq" id="WP_101278100.1">
    <property type="nucleotide sequence ID" value="NZ_CP031742.1"/>
</dbReference>
<reference evidence="3 4" key="1">
    <citation type="submission" date="2018-08" db="EMBL/GenBank/DDBJ databases">
        <authorList>
            <person name="Ferrada E.E."/>
            <person name="Latorre B.A."/>
        </authorList>
    </citation>
    <scope>NUCLEOTIDE SEQUENCE [LARGE SCALE GENOMIC DNA]</scope>
    <source>
        <strain evidence="3 4">VK-A60T</strain>
    </source>
</reference>
<keyword evidence="2" id="KW-0812">Transmembrane</keyword>
<proteinExistence type="predicted"/>
<evidence type="ECO:0000313" key="4">
    <source>
        <dbReference type="Proteomes" id="UP000259636"/>
    </source>
</evidence>
<organism evidence="3 4">
    <name type="scientific">Streptomyces koyangensis</name>
    <dbReference type="NCBI Taxonomy" id="188770"/>
    <lineage>
        <taxon>Bacteria</taxon>
        <taxon>Bacillati</taxon>
        <taxon>Actinomycetota</taxon>
        <taxon>Actinomycetes</taxon>
        <taxon>Kitasatosporales</taxon>
        <taxon>Streptomycetaceae</taxon>
        <taxon>Streptomyces</taxon>
        <taxon>Streptomyces aurantiacus group</taxon>
    </lineage>
</organism>
<feature type="transmembrane region" description="Helical" evidence="2">
    <location>
        <begin position="47"/>
        <end position="65"/>
    </location>
</feature>
<feature type="compositionally biased region" description="Pro residues" evidence="1">
    <location>
        <begin position="1"/>
        <end position="13"/>
    </location>
</feature>
<gene>
    <name evidence="3" type="ORF">D0C37_25985</name>
</gene>
<dbReference type="AlphaFoldDB" id="A0A385DIR7"/>
<protein>
    <submittedName>
        <fullName evidence="3">AAA family ATPase</fullName>
    </submittedName>
</protein>